<sequence length="89" mass="9956">MTSLPISSNSTSCFMVVSVWRISLQIRQLRVRMKENCSLPMYNLDDAPDPVAKDQVVRESDLLLTSMDHGDAKLNGQLEASFPGCFRHG</sequence>
<dbReference type="AlphaFoldDB" id="A0A974BPY8"/>
<proteinExistence type="predicted"/>
<dbReference type="EMBL" id="KV467540">
    <property type="protein sequence ID" value="OCT56048.1"/>
    <property type="molecule type" value="Genomic_DNA"/>
</dbReference>
<gene>
    <name evidence="1" type="ORF">XELAEV_18002910mg</name>
</gene>
<accession>A0A974BPY8</accession>
<protein>
    <submittedName>
        <fullName evidence="1">Uncharacterized protein</fullName>
    </submittedName>
</protein>
<name>A0A974BPY8_XENLA</name>
<evidence type="ECO:0000313" key="1">
    <source>
        <dbReference type="EMBL" id="OCT56048.1"/>
    </source>
</evidence>
<reference evidence="1" key="1">
    <citation type="submission" date="2016-05" db="EMBL/GenBank/DDBJ databases">
        <title>WGS assembly of Xenopus laevis.</title>
        <authorList>
            <person name="Session A."/>
            <person name="Uno Y."/>
            <person name="Kwon T."/>
            <person name="Chapman J."/>
            <person name="Toyoda A."/>
            <person name="Takahashi S."/>
            <person name="Fukui A."/>
            <person name="Hikosaka A."/>
            <person name="Putnam N."/>
            <person name="Stites J."/>
            <person name="Van Heeringen S."/>
            <person name="Quigley I."/>
            <person name="Heinz S."/>
            <person name="Hellsten U."/>
            <person name="Lyons J."/>
            <person name="Suzuki A."/>
            <person name="Kondo M."/>
            <person name="Ogino H."/>
            <person name="Ochi H."/>
            <person name="Bogdanovic O."/>
            <person name="Lister R."/>
            <person name="Georgiou G."/>
            <person name="Paranjpe S."/>
            <person name="Van Kruijsbergen I."/>
            <person name="Mozaffari S."/>
            <person name="Shu S."/>
            <person name="Schmutz J."/>
            <person name="Jenkins J."/>
            <person name="Grimwood J."/>
            <person name="Carlson J."/>
            <person name="Mitros T."/>
            <person name="Simakov O."/>
            <person name="Heald R."/>
            <person name="Miller K."/>
            <person name="Haudenschild C."/>
            <person name="Kuroki Y."/>
            <person name="Tanaka T."/>
            <person name="Michiue T."/>
            <person name="Watanabe M."/>
            <person name="Kinoshita T."/>
            <person name="Ohta Y."/>
            <person name="Mawaribuchi S."/>
            <person name="Suzuki Y."/>
            <person name="Haramoto Y."/>
            <person name="Yamamoto T."/>
            <person name="Takagi C."/>
            <person name="Kitzman J."/>
            <person name="Shendure J."/>
            <person name="Nakayama T."/>
            <person name="Izutsu Y."/>
            <person name="Robert J."/>
            <person name="Dichmann D."/>
            <person name="Flajnik M."/>
            <person name="Houston D."/>
            <person name="Marcotte E."/>
            <person name="Wallingford J."/>
            <person name="Ito Y."/>
            <person name="Asashima M."/>
            <person name="Ueno N."/>
            <person name="Matsuda Y."/>
            <person name="Jan Veenstra G."/>
            <person name="Fujiyama A."/>
            <person name="Harland R."/>
            <person name="Taira M."/>
            <person name="Rokhsar D.S."/>
        </authorList>
    </citation>
    <scope>NUCLEOTIDE SEQUENCE</scope>
    <source>
        <strain evidence="1">J</strain>
        <tissue evidence="1">Blood</tissue>
    </source>
</reference>
<organism evidence="1">
    <name type="scientific">Xenopus laevis</name>
    <name type="common">African clawed frog</name>
    <dbReference type="NCBI Taxonomy" id="8355"/>
    <lineage>
        <taxon>Eukaryota</taxon>
        <taxon>Metazoa</taxon>
        <taxon>Chordata</taxon>
        <taxon>Craniata</taxon>
        <taxon>Vertebrata</taxon>
        <taxon>Euteleostomi</taxon>
        <taxon>Amphibia</taxon>
        <taxon>Batrachia</taxon>
        <taxon>Anura</taxon>
        <taxon>Pipoidea</taxon>
        <taxon>Pipidae</taxon>
        <taxon>Xenopodinae</taxon>
        <taxon>Xenopus</taxon>
        <taxon>Xenopus</taxon>
    </lineage>
</organism>
<dbReference type="Proteomes" id="UP000694892">
    <property type="component" value="Unassembled WGS sequence"/>
</dbReference>